<gene>
    <name evidence="2" type="primary">CIMIP5</name>
    <name evidence="2" type="synonym">cimip5</name>
</gene>
<dbReference type="InParanoid" id="A0A671XTI4"/>
<dbReference type="OrthoDB" id="9972212at2759"/>
<dbReference type="FunCoup" id="A0A671XTI4">
    <property type="interactions" value="695"/>
</dbReference>
<dbReference type="GeneTree" id="ENSGT00940000154459"/>
<name>A0A671XTI4_SPAAU</name>
<reference evidence="2" key="2">
    <citation type="submission" date="2025-08" db="UniProtKB">
        <authorList>
            <consortium name="Ensembl"/>
        </authorList>
    </citation>
    <scope>IDENTIFICATION</scope>
</reference>
<dbReference type="AlphaFoldDB" id="A0A671XTI4"/>
<dbReference type="Pfam" id="PF14945">
    <property type="entry name" value="LLC1"/>
    <property type="match status" value="1"/>
</dbReference>
<dbReference type="PANTHER" id="PTHR31909:SF2">
    <property type="entry name" value="RIKEN CDNA 2410004P03 GENE"/>
    <property type="match status" value="1"/>
</dbReference>
<dbReference type="Ensembl" id="ENSSAUT00010057149.1">
    <property type="protein sequence ID" value="ENSSAUP00010054380.1"/>
    <property type="gene ID" value="ENSSAUG00010022410.1"/>
</dbReference>
<feature type="region of interest" description="Disordered" evidence="1">
    <location>
        <begin position="67"/>
        <end position="105"/>
    </location>
</feature>
<organism evidence="2 3">
    <name type="scientific">Sparus aurata</name>
    <name type="common">Gilthead sea bream</name>
    <dbReference type="NCBI Taxonomy" id="8175"/>
    <lineage>
        <taxon>Eukaryota</taxon>
        <taxon>Metazoa</taxon>
        <taxon>Chordata</taxon>
        <taxon>Craniata</taxon>
        <taxon>Vertebrata</taxon>
        <taxon>Euteleostomi</taxon>
        <taxon>Actinopterygii</taxon>
        <taxon>Neopterygii</taxon>
        <taxon>Teleostei</taxon>
        <taxon>Neoteleostei</taxon>
        <taxon>Acanthomorphata</taxon>
        <taxon>Eupercaria</taxon>
        <taxon>Spariformes</taxon>
        <taxon>Sparidae</taxon>
        <taxon>Sparus</taxon>
    </lineage>
</organism>
<accession>A0A671XTI4</accession>
<dbReference type="InterPro" id="IPR020339">
    <property type="entry name" value="C20orf85-like"/>
</dbReference>
<proteinExistence type="predicted"/>
<keyword evidence="3" id="KW-1185">Reference proteome</keyword>
<dbReference type="Proteomes" id="UP000472265">
    <property type="component" value="Chromosome 16"/>
</dbReference>
<protein>
    <submittedName>
        <fullName evidence="2">Ciliary microtubule inner protein 5</fullName>
    </submittedName>
</protein>
<evidence type="ECO:0000313" key="2">
    <source>
        <dbReference type="Ensembl" id="ENSSAUP00010054380.1"/>
    </source>
</evidence>
<feature type="compositionally biased region" description="Polar residues" evidence="1">
    <location>
        <begin position="73"/>
        <end position="83"/>
    </location>
</feature>
<evidence type="ECO:0000256" key="1">
    <source>
        <dbReference type="SAM" id="MobiDB-lite"/>
    </source>
</evidence>
<reference evidence="2" key="3">
    <citation type="submission" date="2025-09" db="UniProtKB">
        <authorList>
            <consortium name="Ensembl"/>
        </authorList>
    </citation>
    <scope>IDENTIFICATION</scope>
</reference>
<evidence type="ECO:0000313" key="3">
    <source>
        <dbReference type="Proteomes" id="UP000472265"/>
    </source>
</evidence>
<sequence length="206" mass="23425">METSTEVLVVISLHAQGSLAPEPRFGGIFWVSKNPALNFTVSSTILHWYLTSKMDLSGVRRASSAGYRLPERNNGTRPITTQPPAERTRRAQGEAPSLELQQDKSDPVKKDHLWKELVWTEKRGVREWEKNWGFLQHYDQMGQLKPQEPLPSYVRLFSDHIPNTANQMFGSRLSTPLGSELVKLDRLGLLSGSHHKRKLDPEMLPC</sequence>
<dbReference type="PANTHER" id="PTHR31909">
    <property type="entry name" value="CHROMOSOME 20 ORF85 FAMILY MEMBER"/>
    <property type="match status" value="1"/>
</dbReference>
<dbReference type="OMA" id="DLDPQIH"/>
<dbReference type="CTD" id="130813"/>
<reference evidence="2" key="1">
    <citation type="submission" date="2021-04" db="EMBL/GenBank/DDBJ databases">
        <authorList>
            <consortium name="Wellcome Sanger Institute Data Sharing"/>
        </authorList>
    </citation>
    <scope>NUCLEOTIDE SEQUENCE [LARGE SCALE GENOMIC DNA]</scope>
</reference>